<dbReference type="PANTHER" id="PTHR42659">
    <property type="entry name" value="XANTHINE DEHYDROGENASE SUBUNIT C-RELATED"/>
    <property type="match status" value="1"/>
</dbReference>
<sequence>MIPGPFSYRRATSIEEAIALLQQYGSEAKVLSGGQSLIPMMKFRLAEPAVIVDINRIPGIDTIQERNGTLSIGGLVREVALERSPLIRQRYPIIADTAEVVADPLVRNLATIGGNLAHGDPANDHPATMLALRAEVVARGPGGERVIPIDDFFVDTFTTALGPDEILTEIRVPAPPPRSGGAYVKFERKVGDYAVAAAAVFLVLDEAGKIAGAGIGLTNVYYKPLRAVEAENALLGQVPSGELFRAAAELAAKAADPTTDLRGPAEYKRAVARTMTFRALEAALSRAQAAS</sequence>
<evidence type="ECO:0000256" key="1">
    <source>
        <dbReference type="ARBA" id="ARBA00022630"/>
    </source>
</evidence>
<dbReference type="GO" id="GO:0016491">
    <property type="term" value="F:oxidoreductase activity"/>
    <property type="evidence" value="ECO:0007669"/>
    <property type="project" value="UniProtKB-KW"/>
</dbReference>
<feature type="domain" description="FAD-binding PCMH-type" evidence="4">
    <location>
        <begin position="1"/>
        <end position="177"/>
    </location>
</feature>
<keyword evidence="1" id="KW-0285">Flavoprotein</keyword>
<dbReference type="InterPro" id="IPR051312">
    <property type="entry name" value="Diverse_Substr_Oxidored"/>
</dbReference>
<dbReference type="SMART" id="SM01092">
    <property type="entry name" value="CO_deh_flav_C"/>
    <property type="match status" value="1"/>
</dbReference>
<reference evidence="5" key="1">
    <citation type="journal article" date="2020" name="mSystems">
        <title>Genome- and Community-Level Interaction Insights into Carbon Utilization and Element Cycling Functions of Hydrothermarchaeota in Hydrothermal Sediment.</title>
        <authorList>
            <person name="Zhou Z."/>
            <person name="Liu Y."/>
            <person name="Xu W."/>
            <person name="Pan J."/>
            <person name="Luo Z.H."/>
            <person name="Li M."/>
        </authorList>
    </citation>
    <scope>NUCLEOTIDE SEQUENCE [LARGE SCALE GENOMIC DNA]</scope>
    <source>
        <strain evidence="5">SpSt-210</strain>
    </source>
</reference>
<keyword evidence="2" id="KW-0274">FAD</keyword>
<protein>
    <submittedName>
        <fullName evidence="5">Xanthine dehydrogenase family protein subunit M</fullName>
    </submittedName>
</protein>
<dbReference type="InterPro" id="IPR002346">
    <property type="entry name" value="Mopterin_DH_FAD-bd"/>
</dbReference>
<accession>A0A831TCV0</accession>
<dbReference type="PANTHER" id="PTHR42659:SF2">
    <property type="entry name" value="XANTHINE DEHYDROGENASE SUBUNIT C-RELATED"/>
    <property type="match status" value="1"/>
</dbReference>
<comment type="caution">
    <text evidence="5">The sequence shown here is derived from an EMBL/GenBank/DDBJ whole genome shotgun (WGS) entry which is preliminary data.</text>
</comment>
<dbReference type="AlphaFoldDB" id="A0A831TCV0"/>
<evidence type="ECO:0000259" key="4">
    <source>
        <dbReference type="PROSITE" id="PS51387"/>
    </source>
</evidence>
<evidence type="ECO:0000256" key="2">
    <source>
        <dbReference type="ARBA" id="ARBA00022827"/>
    </source>
</evidence>
<organism evidence="5">
    <name type="scientific">Thermorudis peleae</name>
    <dbReference type="NCBI Taxonomy" id="1382356"/>
    <lineage>
        <taxon>Bacteria</taxon>
        <taxon>Pseudomonadati</taxon>
        <taxon>Thermomicrobiota</taxon>
        <taxon>Thermomicrobia</taxon>
        <taxon>Thermomicrobia incertae sedis</taxon>
        <taxon>Thermorudis</taxon>
    </lineage>
</organism>
<dbReference type="PROSITE" id="PS51387">
    <property type="entry name" value="FAD_PCMH"/>
    <property type="match status" value="1"/>
</dbReference>
<keyword evidence="3" id="KW-0560">Oxidoreductase</keyword>
<dbReference type="Pfam" id="PF00941">
    <property type="entry name" value="FAD_binding_5"/>
    <property type="match status" value="1"/>
</dbReference>
<dbReference type="Gene3D" id="3.30.465.10">
    <property type="match status" value="1"/>
</dbReference>
<dbReference type="Gene3D" id="3.30.43.10">
    <property type="entry name" value="Uridine Diphospho-n-acetylenolpyruvylglucosamine Reductase, domain 2"/>
    <property type="match status" value="1"/>
</dbReference>
<gene>
    <name evidence="5" type="ORF">ENP34_15345</name>
</gene>
<dbReference type="InterPro" id="IPR036318">
    <property type="entry name" value="FAD-bd_PCMH-like_sf"/>
</dbReference>
<dbReference type="InterPro" id="IPR016169">
    <property type="entry name" value="FAD-bd_PCMH_sub2"/>
</dbReference>
<evidence type="ECO:0000256" key="3">
    <source>
        <dbReference type="ARBA" id="ARBA00023002"/>
    </source>
</evidence>
<dbReference type="GO" id="GO:0071949">
    <property type="term" value="F:FAD binding"/>
    <property type="evidence" value="ECO:0007669"/>
    <property type="project" value="InterPro"/>
</dbReference>
<proteinExistence type="predicted"/>
<dbReference type="InterPro" id="IPR005107">
    <property type="entry name" value="CO_DH_flav_C"/>
</dbReference>
<dbReference type="Gene3D" id="3.30.390.50">
    <property type="entry name" value="CO dehydrogenase flavoprotein, C-terminal domain"/>
    <property type="match status" value="1"/>
</dbReference>
<dbReference type="SUPFAM" id="SSF55447">
    <property type="entry name" value="CO dehydrogenase flavoprotein C-terminal domain-like"/>
    <property type="match status" value="1"/>
</dbReference>
<dbReference type="Pfam" id="PF03450">
    <property type="entry name" value="CO_deh_flav_C"/>
    <property type="match status" value="1"/>
</dbReference>
<dbReference type="InterPro" id="IPR036683">
    <property type="entry name" value="CO_DH_flav_C_dom_sf"/>
</dbReference>
<dbReference type="FunFam" id="3.30.465.10:FF:000017">
    <property type="entry name" value="Xanthine dehydrogenase, FAD binding subunit"/>
    <property type="match status" value="1"/>
</dbReference>
<dbReference type="SUPFAM" id="SSF56176">
    <property type="entry name" value="FAD-binding/transporter-associated domain-like"/>
    <property type="match status" value="1"/>
</dbReference>
<dbReference type="InterPro" id="IPR016166">
    <property type="entry name" value="FAD-bd_PCMH"/>
</dbReference>
<dbReference type="InterPro" id="IPR016167">
    <property type="entry name" value="FAD-bd_PCMH_sub1"/>
</dbReference>
<name>A0A831TCV0_9BACT</name>
<dbReference type="EMBL" id="DSIY01000358">
    <property type="protein sequence ID" value="HEG92790.1"/>
    <property type="molecule type" value="Genomic_DNA"/>
</dbReference>
<evidence type="ECO:0000313" key="5">
    <source>
        <dbReference type="EMBL" id="HEG92790.1"/>
    </source>
</evidence>